<dbReference type="EMBL" id="JAPZBR010000001">
    <property type="protein sequence ID" value="KAJ5367775.1"/>
    <property type="molecule type" value="Genomic_DNA"/>
</dbReference>
<name>A0A9W9RWT8_PENBR</name>
<accession>A0A9W9RWT8</accession>
<dbReference type="Proteomes" id="UP001148299">
    <property type="component" value="Unassembled WGS sequence"/>
</dbReference>
<evidence type="ECO:0000313" key="1">
    <source>
        <dbReference type="EMBL" id="KAJ5367775.1"/>
    </source>
</evidence>
<organism evidence="1 2">
    <name type="scientific">Penicillium brevicompactum</name>
    <dbReference type="NCBI Taxonomy" id="5074"/>
    <lineage>
        <taxon>Eukaryota</taxon>
        <taxon>Fungi</taxon>
        <taxon>Dikarya</taxon>
        <taxon>Ascomycota</taxon>
        <taxon>Pezizomycotina</taxon>
        <taxon>Eurotiomycetes</taxon>
        <taxon>Eurotiomycetidae</taxon>
        <taxon>Eurotiales</taxon>
        <taxon>Aspergillaceae</taxon>
        <taxon>Penicillium</taxon>
    </lineage>
</organism>
<gene>
    <name evidence="1" type="ORF">N7541_001716</name>
</gene>
<evidence type="ECO:0000313" key="2">
    <source>
        <dbReference type="Proteomes" id="UP001148299"/>
    </source>
</evidence>
<comment type="caution">
    <text evidence="1">The sequence shown here is derived from an EMBL/GenBank/DDBJ whole genome shotgun (WGS) entry which is preliminary data.</text>
</comment>
<protein>
    <submittedName>
        <fullName evidence="1">Uncharacterized protein</fullName>
    </submittedName>
</protein>
<reference evidence="1" key="1">
    <citation type="submission" date="2022-12" db="EMBL/GenBank/DDBJ databases">
        <authorList>
            <person name="Petersen C."/>
        </authorList>
    </citation>
    <scope>NUCLEOTIDE SEQUENCE</scope>
    <source>
        <strain evidence="1">IBT 35675</strain>
    </source>
</reference>
<proteinExistence type="predicted"/>
<keyword evidence="2" id="KW-1185">Reference proteome</keyword>
<dbReference type="AlphaFoldDB" id="A0A9W9RWT8"/>
<sequence length="68" mass="7476">MTTAQVLPIRFLKHLSALTHYGQVPIAIYALTDVGATASSSGSALWMTWNHGLMLMAWWSAFSMCTET</sequence>
<reference evidence="1" key="2">
    <citation type="journal article" date="2023" name="IMA Fungus">
        <title>Comparative genomic study of the Penicillium genus elucidates a diverse pangenome and 15 lateral gene transfer events.</title>
        <authorList>
            <person name="Petersen C."/>
            <person name="Sorensen T."/>
            <person name="Nielsen M.R."/>
            <person name="Sondergaard T.E."/>
            <person name="Sorensen J.L."/>
            <person name="Fitzpatrick D.A."/>
            <person name="Frisvad J.C."/>
            <person name="Nielsen K.L."/>
        </authorList>
    </citation>
    <scope>NUCLEOTIDE SEQUENCE</scope>
    <source>
        <strain evidence="1">IBT 35675</strain>
    </source>
</reference>